<dbReference type="STRING" id="476157.GCA_001663155_01118"/>
<keyword evidence="3" id="KW-1185">Reference proteome</keyword>
<proteinExistence type="predicted"/>
<keyword evidence="1" id="KW-1133">Transmembrane helix</keyword>
<sequence length="182" mass="19379">MTAAELFELYGLYIGIGLVALIAIAWLIMRANRKTSVVRESTIRDVLDEGAERAHRNQALIDAGQGPGELSQVANSQEIAHAGALADAEAGAQVTPNKPASPAGDDLTRIKGLGPKIAAMLNSMGVTTFGEIAAWSDADINRVDAKLGKFQGRILRDNWVEQAKMLSAGDETEFSDKFGRNG</sequence>
<feature type="transmembrane region" description="Helical" evidence="1">
    <location>
        <begin position="12"/>
        <end position="29"/>
    </location>
</feature>
<keyword evidence="2" id="KW-0378">Hydrolase</keyword>
<dbReference type="Gene3D" id="1.10.150.20">
    <property type="entry name" value="5' to 3' exonuclease, C-terminal subdomain"/>
    <property type="match status" value="1"/>
</dbReference>
<dbReference type="AlphaFoldDB" id="A0A562UMR1"/>
<evidence type="ECO:0000313" key="2">
    <source>
        <dbReference type="EMBL" id="TWJ06898.1"/>
    </source>
</evidence>
<name>A0A562UMR1_9SPHN</name>
<keyword evidence="2" id="KW-0255">Endonuclease</keyword>
<keyword evidence="1" id="KW-0812">Transmembrane</keyword>
<dbReference type="OrthoDB" id="9807941at2"/>
<organism evidence="2 3">
    <name type="scientific">Altererythrobacter ishigakiensis</name>
    <dbReference type="NCBI Taxonomy" id="476157"/>
    <lineage>
        <taxon>Bacteria</taxon>
        <taxon>Pseudomonadati</taxon>
        <taxon>Pseudomonadota</taxon>
        <taxon>Alphaproteobacteria</taxon>
        <taxon>Sphingomonadales</taxon>
        <taxon>Erythrobacteraceae</taxon>
        <taxon>Altererythrobacter</taxon>
    </lineage>
</organism>
<evidence type="ECO:0000256" key="1">
    <source>
        <dbReference type="SAM" id="Phobius"/>
    </source>
</evidence>
<comment type="caution">
    <text evidence="2">The sequence shown here is derived from an EMBL/GenBank/DDBJ whole genome shotgun (WGS) entry which is preliminary data.</text>
</comment>
<protein>
    <submittedName>
        <fullName evidence="2">Putative flap endonuclease-1-like 5' DNA nuclease</fullName>
    </submittedName>
</protein>
<dbReference type="RefSeq" id="WP_067598419.1">
    <property type="nucleotide sequence ID" value="NZ_CP015963.1"/>
</dbReference>
<accession>A0A562UMR1</accession>
<keyword evidence="2" id="KW-0540">Nuclease</keyword>
<reference evidence="2 3" key="1">
    <citation type="submission" date="2019-07" db="EMBL/GenBank/DDBJ databases">
        <title>Genomic Encyclopedia of Archaeal and Bacterial Type Strains, Phase II (KMG-II): from individual species to whole genera.</title>
        <authorList>
            <person name="Goeker M."/>
        </authorList>
    </citation>
    <scope>NUCLEOTIDE SEQUENCE [LARGE SCALE GENOMIC DNA]</scope>
    <source>
        <strain evidence="2 3">ATCC BAA-2084</strain>
    </source>
</reference>
<keyword evidence="1" id="KW-0472">Membrane</keyword>
<dbReference type="Proteomes" id="UP000320547">
    <property type="component" value="Unassembled WGS sequence"/>
</dbReference>
<gene>
    <name evidence="2" type="ORF">JN10_2442</name>
</gene>
<evidence type="ECO:0000313" key="3">
    <source>
        <dbReference type="Proteomes" id="UP000320547"/>
    </source>
</evidence>
<dbReference type="EMBL" id="VLLK01000002">
    <property type="protein sequence ID" value="TWJ06898.1"/>
    <property type="molecule type" value="Genomic_DNA"/>
</dbReference>
<dbReference type="GO" id="GO:0004519">
    <property type="term" value="F:endonuclease activity"/>
    <property type="evidence" value="ECO:0007669"/>
    <property type="project" value="UniProtKB-KW"/>
</dbReference>